<feature type="domain" description="Extradiol ring-cleavage dioxygenase class III enzyme subunit B" evidence="1">
    <location>
        <begin position="19"/>
        <end position="260"/>
    </location>
</feature>
<dbReference type="RefSeq" id="WP_061150079.1">
    <property type="nucleotide sequence ID" value="NZ_FCOM02000035.1"/>
</dbReference>
<keyword evidence="3" id="KW-1185">Reference proteome</keyword>
<dbReference type="Proteomes" id="UP000055019">
    <property type="component" value="Unassembled WGS sequence"/>
</dbReference>
<reference evidence="2" key="1">
    <citation type="submission" date="2016-01" db="EMBL/GenBank/DDBJ databases">
        <authorList>
            <person name="Peeters C."/>
        </authorList>
    </citation>
    <scope>NUCLEOTIDE SEQUENCE [LARGE SCALE GENOMIC DNA]</scope>
    <source>
        <strain evidence="2">LMG 29317</strain>
    </source>
</reference>
<dbReference type="GO" id="GO:0016702">
    <property type="term" value="F:oxidoreductase activity, acting on single donors with incorporation of molecular oxygen, incorporation of two atoms of oxygen"/>
    <property type="evidence" value="ECO:0007669"/>
    <property type="project" value="UniProtKB-ARBA"/>
</dbReference>
<evidence type="ECO:0000313" key="3">
    <source>
        <dbReference type="Proteomes" id="UP000055019"/>
    </source>
</evidence>
<dbReference type="GO" id="GO:0008198">
    <property type="term" value="F:ferrous iron binding"/>
    <property type="evidence" value="ECO:0007669"/>
    <property type="project" value="InterPro"/>
</dbReference>
<evidence type="ECO:0000313" key="2">
    <source>
        <dbReference type="EMBL" id="SAL80833.1"/>
    </source>
</evidence>
<name>A0A158KJB3_9BURK</name>
<accession>A0A158KJB3</accession>
<organism evidence="2 3">
    <name type="scientific">Caballeronia arvi</name>
    <dbReference type="NCBI Taxonomy" id="1777135"/>
    <lineage>
        <taxon>Bacteria</taxon>
        <taxon>Pseudomonadati</taxon>
        <taxon>Pseudomonadota</taxon>
        <taxon>Betaproteobacteria</taxon>
        <taxon>Burkholderiales</taxon>
        <taxon>Burkholderiaceae</taxon>
        <taxon>Caballeronia</taxon>
    </lineage>
</organism>
<dbReference type="EMBL" id="FCOM02000035">
    <property type="protein sequence ID" value="SAL80833.1"/>
    <property type="molecule type" value="Genomic_DNA"/>
</dbReference>
<proteinExistence type="predicted"/>
<dbReference type="InterPro" id="IPR004183">
    <property type="entry name" value="Xdiol_dOase_suB"/>
</dbReference>
<dbReference type="SUPFAM" id="SSF53213">
    <property type="entry name" value="LigB-like"/>
    <property type="match status" value="1"/>
</dbReference>
<comment type="caution">
    <text evidence="2">The sequence shown here is derived from an EMBL/GenBank/DDBJ whole genome shotgun (WGS) entry which is preliminary data.</text>
</comment>
<gene>
    <name evidence="2" type="ORF">AWB74_05799</name>
</gene>
<evidence type="ECO:0000259" key="1">
    <source>
        <dbReference type="Pfam" id="PF02900"/>
    </source>
</evidence>
<dbReference type="Pfam" id="PF02900">
    <property type="entry name" value="LigB"/>
    <property type="match status" value="1"/>
</dbReference>
<protein>
    <submittedName>
        <fullName evidence="2">Protocatechuate 4,5-dioxygenase</fullName>
    </submittedName>
</protein>
<dbReference type="Gene3D" id="3.40.830.10">
    <property type="entry name" value="LigB-like"/>
    <property type="match status" value="1"/>
</dbReference>
<sequence length="274" mass="29182">MGRIVSAAATSHTFGDSEGEAEAISRVCTGMASIGRAIADSRPDVLVVASSDHLNNFTLDAQIPLAIGIADEYQPLGDMGMPRTPVRGNREFGLGFAAFCAQAGFDLTPVENVLPDHGVAFPNAFSNPDAKAALVPLYLNTVMSPTPSCARAYALGVALRTYVEEERSAQERVAVIGSGGLSHWICHPRSGEVNEKWDRYVIDRLASGNGSELTKFTRDDILEQGGNGGLEIAAWAFIAGVAGTARGREIYYEPLTSWWTGMGGVLMDTDNETP</sequence>
<dbReference type="AlphaFoldDB" id="A0A158KJB3"/>